<feature type="chain" id="PRO_5009185087" description="Outer membrane protein beta-barrel domain-containing protein" evidence="1">
    <location>
        <begin position="21"/>
        <end position="191"/>
    </location>
</feature>
<name>A0A1E5SKF5_9BACT</name>
<reference evidence="2 3" key="1">
    <citation type="submission" date="2016-08" db="EMBL/GenBank/DDBJ databases">
        <title>Draft genome of Fabibacter sp. strain SK-8.</title>
        <authorList>
            <person name="Wong S.-K."/>
            <person name="Hamasaki K."/>
            <person name="Yoshizawa S."/>
        </authorList>
    </citation>
    <scope>NUCLEOTIDE SEQUENCE [LARGE SCALE GENOMIC DNA]</scope>
    <source>
        <strain evidence="2 3">SK-8</strain>
    </source>
</reference>
<keyword evidence="1" id="KW-0732">Signal</keyword>
<organism evidence="2 3">
    <name type="scientific">Roseivirga misakiensis</name>
    <dbReference type="NCBI Taxonomy" id="1563681"/>
    <lineage>
        <taxon>Bacteria</taxon>
        <taxon>Pseudomonadati</taxon>
        <taxon>Bacteroidota</taxon>
        <taxon>Cytophagia</taxon>
        <taxon>Cytophagales</taxon>
        <taxon>Roseivirgaceae</taxon>
        <taxon>Roseivirga</taxon>
    </lineage>
</organism>
<evidence type="ECO:0000313" key="2">
    <source>
        <dbReference type="EMBL" id="OEJ99605.1"/>
    </source>
</evidence>
<accession>A0A1E5SKF5</accession>
<evidence type="ECO:0000313" key="3">
    <source>
        <dbReference type="Proteomes" id="UP000095552"/>
    </source>
</evidence>
<feature type="signal peptide" evidence="1">
    <location>
        <begin position="1"/>
        <end position="20"/>
    </location>
</feature>
<dbReference type="Gene3D" id="2.40.160.60">
    <property type="entry name" value="Outer membrane protein transport protein (OMPP1/FadL/TodX)"/>
    <property type="match status" value="1"/>
</dbReference>
<gene>
    <name evidence="2" type="ORF">BFP71_08510</name>
</gene>
<evidence type="ECO:0008006" key="4">
    <source>
        <dbReference type="Google" id="ProtNLM"/>
    </source>
</evidence>
<evidence type="ECO:0000256" key="1">
    <source>
        <dbReference type="SAM" id="SignalP"/>
    </source>
</evidence>
<dbReference type="SUPFAM" id="SSF56935">
    <property type="entry name" value="Porins"/>
    <property type="match status" value="1"/>
</dbReference>
<dbReference type="RefSeq" id="WP_069835067.1">
    <property type="nucleotide sequence ID" value="NZ_MDGQ01000005.1"/>
</dbReference>
<dbReference type="AlphaFoldDB" id="A0A1E5SKF5"/>
<comment type="caution">
    <text evidence="2">The sequence shown here is derived from an EMBL/GenBank/DDBJ whole genome shotgun (WGS) entry which is preliminary data.</text>
</comment>
<proteinExistence type="predicted"/>
<keyword evidence="3" id="KW-1185">Reference proteome</keyword>
<sequence>MRKIILGLLLIVGSYGVASAQVYFEEDEVDSLSFKDKLYFGGNFSFNIGNRFTFIDISPLAGYLLTDDFSVGAGVNYQYLRREFINAFNGDRFTLSNGVYGGRLFARHNILDDYFAHVELETVNTEVVEFDNFGRSSIGRDWVPGFFIGGGYTQPVFGRAGINVTVLYNLLHDDARSPYNSAFIIRGGITL</sequence>
<dbReference type="Proteomes" id="UP000095552">
    <property type="component" value="Unassembled WGS sequence"/>
</dbReference>
<protein>
    <recommendedName>
        <fullName evidence="4">Outer membrane protein beta-barrel domain-containing protein</fullName>
    </recommendedName>
</protein>
<dbReference type="STRING" id="1563681.BFP71_08510"/>
<dbReference type="EMBL" id="MDGQ01000005">
    <property type="protein sequence ID" value="OEJ99605.1"/>
    <property type="molecule type" value="Genomic_DNA"/>
</dbReference>